<name>A0AAE9ZI72_9CAUD</name>
<organism evidence="1 2">
    <name type="scientific">Salmonella phage vB_SenS_UTK0009</name>
    <dbReference type="NCBI Taxonomy" id="3028908"/>
    <lineage>
        <taxon>Viruses</taxon>
        <taxon>Duplodnaviria</taxon>
        <taxon>Heunggongvirae</taxon>
        <taxon>Uroviricota</taxon>
        <taxon>Caudoviricetes</taxon>
        <taxon>Demerecviridae</taxon>
        <taxon>Markadamsvirinae</taxon>
        <taxon>Epseptimavirus</taxon>
        <taxon>Epseptimavirus UTK0009</taxon>
    </lineage>
</organism>
<evidence type="ECO:0000313" key="1">
    <source>
        <dbReference type="EMBL" id="WDR22106.1"/>
    </source>
</evidence>
<reference evidence="1 2" key="1">
    <citation type="submission" date="2023-01" db="EMBL/GenBank/DDBJ databases">
        <title>Characterization of a Diverse Collection of Salmonella Phages Isolated from Tennessee Wastewater.</title>
        <authorList>
            <person name="Bryan D.W."/>
            <person name="Hudson L.K."/>
            <person name="Wang J."/>
            <person name="Denes T.G."/>
        </authorList>
    </citation>
    <scope>NUCLEOTIDE SEQUENCE [LARGE SCALE GENOMIC DNA]</scope>
</reference>
<dbReference type="RefSeq" id="YP_012787002.1">
    <property type="nucleotide sequence ID" value="NC_111487.1"/>
</dbReference>
<evidence type="ECO:0000313" key="2">
    <source>
        <dbReference type="Proteomes" id="UP001216229"/>
    </source>
</evidence>
<keyword evidence="2" id="KW-1185">Reference proteome</keyword>
<proteinExistence type="predicted"/>
<dbReference type="EMBL" id="OQ359889">
    <property type="protein sequence ID" value="WDR22106.1"/>
    <property type="molecule type" value="Genomic_DNA"/>
</dbReference>
<accession>A0AAE9ZI72</accession>
<sequence>MYKVDINGVEYLLDGFGREFVMDAIHDNNTSMNELINRAETYDKRWMLTWSV</sequence>
<dbReference type="GeneID" id="301841256"/>
<gene>
    <name evidence="1" type="ORF">PJM41_0021</name>
</gene>
<dbReference type="Proteomes" id="UP001216229">
    <property type="component" value="Segment"/>
</dbReference>
<protein>
    <submittedName>
        <fullName evidence="1">Uncharacterized protein</fullName>
    </submittedName>
</protein>